<dbReference type="InterPro" id="IPR036691">
    <property type="entry name" value="Endo/exonu/phosph_ase_sf"/>
</dbReference>
<feature type="region of interest" description="Disordered" evidence="1">
    <location>
        <begin position="240"/>
        <end position="259"/>
    </location>
</feature>
<dbReference type="PANTHER" id="PTHR12121:SF68">
    <property type="entry name" value="CARBON CATABOLITE REPRESSOR PROTEIN 4 HOMOLOG 4-RELATED"/>
    <property type="match status" value="1"/>
</dbReference>
<sequence length="355" mass="39709">MTLLRRSWIPARSSAKTAAGAFRVASYNVLAQTYIRSELFPYCPRGSLRSRQRIPKLLNEIGSLEADLLCLQEVDFYESALENFLSREGYVSVFRKRPGRKADGCCIAFRGSRFEVLSCADWCYDTLTSKYGNQRRLRRNNIGMAVVLRDNYSGVCFVLGTTHMLWDPLDPDVKVLQAADFVGRALEVARGFGTPFIVLAGDLNSTPESHAMRLLFEGSVYMPRPMERVTQDVSGDLVCSETRREGPQGPPTSTDPPLHREALVPEGTLIELPENFSFCSAYAAVNPDGVDICWTNRRPQFTATIDYILVPTSQVDIERALWSPEGLADDFFLPNEDFPSDHIPVVADLCFKNGV</sequence>
<evidence type="ECO:0000259" key="2">
    <source>
        <dbReference type="Pfam" id="PF03372"/>
    </source>
</evidence>
<protein>
    <recommendedName>
        <fullName evidence="2">Endonuclease/exonuclease/phosphatase domain-containing protein</fullName>
    </recommendedName>
</protein>
<name>A0A7J7ILX1_9RHOD</name>
<keyword evidence="4" id="KW-1185">Reference proteome</keyword>
<comment type="caution">
    <text evidence="3">The sequence shown here is derived from an EMBL/GenBank/DDBJ whole genome shotgun (WGS) entry which is preliminary data.</text>
</comment>
<evidence type="ECO:0000313" key="3">
    <source>
        <dbReference type="EMBL" id="KAF6003517.1"/>
    </source>
</evidence>
<accession>A0A7J7ILX1</accession>
<gene>
    <name evidence="3" type="ORF">F1559_001682</name>
</gene>
<reference evidence="3 4" key="1">
    <citation type="journal article" date="2020" name="J. Phycol.">
        <title>Comparative genome analysis reveals Cyanidiococcus gen. nov., a new extremophilic red algal genus sister to Cyanidioschyzon (Cyanidioschyzonaceae, Rhodophyta).</title>
        <authorList>
            <person name="Liu S.-L."/>
            <person name="Chiang Y.-R."/>
            <person name="Yoon H.S."/>
            <person name="Fu H.-Y."/>
        </authorList>
    </citation>
    <scope>NUCLEOTIDE SEQUENCE [LARGE SCALE GENOMIC DNA]</scope>
    <source>
        <strain evidence="3 4">THAL066</strain>
    </source>
</reference>
<dbReference type="AlphaFoldDB" id="A0A7J7ILX1"/>
<dbReference type="Gene3D" id="3.60.10.10">
    <property type="entry name" value="Endonuclease/exonuclease/phosphatase"/>
    <property type="match status" value="1"/>
</dbReference>
<dbReference type="InterPro" id="IPR005135">
    <property type="entry name" value="Endo/exonuclease/phosphatase"/>
</dbReference>
<dbReference type="OrthoDB" id="2866996at2759"/>
<dbReference type="InterPro" id="IPR050410">
    <property type="entry name" value="CCR4/nocturin_mRNA_transcr"/>
</dbReference>
<dbReference type="Pfam" id="PF03372">
    <property type="entry name" value="Exo_endo_phos"/>
    <property type="match status" value="1"/>
</dbReference>
<dbReference type="SUPFAM" id="SSF56219">
    <property type="entry name" value="DNase I-like"/>
    <property type="match status" value="1"/>
</dbReference>
<dbReference type="Proteomes" id="UP000530660">
    <property type="component" value="Unassembled WGS sequence"/>
</dbReference>
<evidence type="ECO:0000256" key="1">
    <source>
        <dbReference type="SAM" id="MobiDB-lite"/>
    </source>
</evidence>
<proteinExistence type="predicted"/>
<dbReference type="PANTHER" id="PTHR12121">
    <property type="entry name" value="CARBON CATABOLITE REPRESSOR PROTEIN 4"/>
    <property type="match status" value="1"/>
</dbReference>
<dbReference type="GO" id="GO:0000175">
    <property type="term" value="F:3'-5'-RNA exonuclease activity"/>
    <property type="evidence" value="ECO:0007669"/>
    <property type="project" value="TreeGrafter"/>
</dbReference>
<organism evidence="3 4">
    <name type="scientific">Cyanidiococcus yangmingshanensis</name>
    <dbReference type="NCBI Taxonomy" id="2690220"/>
    <lineage>
        <taxon>Eukaryota</taxon>
        <taxon>Rhodophyta</taxon>
        <taxon>Bangiophyceae</taxon>
        <taxon>Cyanidiales</taxon>
        <taxon>Cyanidiaceae</taxon>
        <taxon>Cyanidiococcus</taxon>
    </lineage>
</organism>
<feature type="domain" description="Endonuclease/exonuclease/phosphatase" evidence="2">
    <location>
        <begin position="25"/>
        <end position="342"/>
    </location>
</feature>
<evidence type="ECO:0000313" key="4">
    <source>
        <dbReference type="Proteomes" id="UP000530660"/>
    </source>
</evidence>
<dbReference type="EMBL" id="VWRR01000006">
    <property type="protein sequence ID" value="KAF6003517.1"/>
    <property type="molecule type" value="Genomic_DNA"/>
</dbReference>